<proteinExistence type="predicted"/>
<organism evidence="2 3">
    <name type="scientific">Marivita hallyeonensis</name>
    <dbReference type="NCBI Taxonomy" id="996342"/>
    <lineage>
        <taxon>Bacteria</taxon>
        <taxon>Pseudomonadati</taxon>
        <taxon>Pseudomonadota</taxon>
        <taxon>Alphaproteobacteria</taxon>
        <taxon>Rhodobacterales</taxon>
        <taxon>Roseobacteraceae</taxon>
        <taxon>Marivita</taxon>
    </lineage>
</organism>
<dbReference type="EMBL" id="FQXC01000001">
    <property type="protein sequence ID" value="SHG97159.1"/>
    <property type="molecule type" value="Genomic_DNA"/>
</dbReference>
<protein>
    <recommendedName>
        <fullName evidence="1">YjiS-like domain-containing protein</fullName>
    </recommendedName>
</protein>
<evidence type="ECO:0000313" key="3">
    <source>
        <dbReference type="Proteomes" id="UP000184221"/>
    </source>
</evidence>
<dbReference type="AlphaFoldDB" id="A0A1M5P6U1"/>
<reference evidence="2 3" key="1">
    <citation type="submission" date="2016-11" db="EMBL/GenBank/DDBJ databases">
        <authorList>
            <person name="Jaros S."/>
            <person name="Januszkiewicz K."/>
            <person name="Wedrychowicz H."/>
        </authorList>
    </citation>
    <scope>NUCLEOTIDE SEQUENCE [LARGE SCALE GENOMIC DNA]</scope>
    <source>
        <strain evidence="2 3">DSM 29431</strain>
    </source>
</reference>
<evidence type="ECO:0000259" key="1">
    <source>
        <dbReference type="Pfam" id="PF06568"/>
    </source>
</evidence>
<keyword evidence="3" id="KW-1185">Reference proteome</keyword>
<accession>A0A1M5P6U1</accession>
<dbReference type="Proteomes" id="UP000184221">
    <property type="component" value="Unassembled WGS sequence"/>
</dbReference>
<dbReference type="Pfam" id="PF06568">
    <property type="entry name" value="YjiS-like"/>
    <property type="match status" value="1"/>
</dbReference>
<sequence>MMTLLDTLFGRFDQAAPRKGFLARVNAAMALRRSRARLAELDDHMLADIGLTSRDAEAEANRPIWDAPQTWKH</sequence>
<name>A0A1M5P6U1_9RHOB</name>
<dbReference type="InterPro" id="IPR009506">
    <property type="entry name" value="YjiS-like"/>
</dbReference>
<feature type="domain" description="YjiS-like" evidence="1">
    <location>
        <begin position="22"/>
        <end position="55"/>
    </location>
</feature>
<gene>
    <name evidence="2" type="ORF">SAMN05443551_1168</name>
</gene>
<evidence type="ECO:0000313" key="2">
    <source>
        <dbReference type="EMBL" id="SHG97159.1"/>
    </source>
</evidence>
<dbReference type="STRING" id="996342.SAMN05443551_1168"/>